<dbReference type="EMBL" id="SDRB02010432">
    <property type="protein sequence ID" value="THG06448.1"/>
    <property type="molecule type" value="Genomic_DNA"/>
</dbReference>
<feature type="domain" description="GRPD C-terminal" evidence="2">
    <location>
        <begin position="492"/>
        <end position="669"/>
    </location>
</feature>
<evidence type="ECO:0000313" key="4">
    <source>
        <dbReference type="Proteomes" id="UP000306102"/>
    </source>
</evidence>
<dbReference type="AlphaFoldDB" id="A0A4S4DT78"/>
<evidence type="ECO:0000259" key="2">
    <source>
        <dbReference type="Pfam" id="PF25335"/>
    </source>
</evidence>
<feature type="compositionally biased region" description="Acidic residues" evidence="1">
    <location>
        <begin position="624"/>
        <end position="638"/>
    </location>
</feature>
<dbReference type="PANTHER" id="PTHR34365:SF2">
    <property type="entry name" value="ENOLASE (DUF1399)"/>
    <property type="match status" value="1"/>
</dbReference>
<dbReference type="Pfam" id="PF07173">
    <property type="entry name" value="GRDP-like"/>
    <property type="match status" value="1"/>
</dbReference>
<keyword evidence="4" id="KW-1185">Reference proteome</keyword>
<reference evidence="3 4" key="1">
    <citation type="journal article" date="2018" name="Proc. Natl. Acad. Sci. U.S.A.">
        <title>Draft genome sequence of Camellia sinensis var. sinensis provides insights into the evolution of the tea genome and tea quality.</title>
        <authorList>
            <person name="Wei C."/>
            <person name="Yang H."/>
            <person name="Wang S."/>
            <person name="Zhao J."/>
            <person name="Liu C."/>
            <person name="Gao L."/>
            <person name="Xia E."/>
            <person name="Lu Y."/>
            <person name="Tai Y."/>
            <person name="She G."/>
            <person name="Sun J."/>
            <person name="Cao H."/>
            <person name="Tong W."/>
            <person name="Gao Q."/>
            <person name="Li Y."/>
            <person name="Deng W."/>
            <person name="Jiang X."/>
            <person name="Wang W."/>
            <person name="Chen Q."/>
            <person name="Zhang S."/>
            <person name="Li H."/>
            <person name="Wu J."/>
            <person name="Wang P."/>
            <person name="Li P."/>
            <person name="Shi C."/>
            <person name="Zheng F."/>
            <person name="Jian J."/>
            <person name="Huang B."/>
            <person name="Shan D."/>
            <person name="Shi M."/>
            <person name="Fang C."/>
            <person name="Yue Y."/>
            <person name="Li F."/>
            <person name="Li D."/>
            <person name="Wei S."/>
            <person name="Han B."/>
            <person name="Jiang C."/>
            <person name="Yin Y."/>
            <person name="Xia T."/>
            <person name="Zhang Z."/>
            <person name="Bennetzen J.L."/>
            <person name="Zhao S."/>
            <person name="Wan X."/>
        </authorList>
    </citation>
    <scope>NUCLEOTIDE SEQUENCE [LARGE SCALE GENOMIC DNA]</scope>
    <source>
        <strain evidence="4">cv. Shuchazao</strain>
        <tissue evidence="3">Leaf</tissue>
    </source>
</reference>
<gene>
    <name evidence="3" type="ORF">TEA_008024</name>
</gene>
<accession>A0A4S4DT78</accession>
<proteinExistence type="predicted"/>
<dbReference type="Proteomes" id="UP000306102">
    <property type="component" value="Unassembled WGS sequence"/>
</dbReference>
<dbReference type="Pfam" id="PF25335">
    <property type="entry name" value="GRDP_C"/>
    <property type="match status" value="1"/>
</dbReference>
<sequence length="775" mass="88506">MSAAVRDGGSGSVGISDIGSTRSFGEISEDDTLKLTVNLVSAARRTLRFLRIVDESHWLHTRPTTLESVRRYDELWMPLISDLTVGSTSTHHPPMILPPIDIQWVWFCHTFNPVFYRQYCDSRFSKIIAKPAIFDEENEEYALNRCRDIWIRRYPSEPFENELDSDDNSALCVTNEDILTQVLKLRNLYAKLAEPYMSETVYLIAAKQRYKSYLSMMLRYADHGCARLVPASDILLMWLTHQSYPTVYAADVTQMEGDTGKVAAVWEVAKEEEVEETKKLWERVFDRPYEKAGSAANLGAAAKVKSPVYWDVTDEDVNTKYESMLPRFLLEVCVFVKVDSKVKALQGNKSHEFLRLRMVRCHRELKIDKQISSFPFDSWQKAWHLYCEFGTKGLVLELRDRGGGCFKGSTLQDTVTFLWNDLLRVTSLTLGREVDDQRVRVVSSMTPPVQASYLLKCVPDRVTDDSGAMISDVILRMNQYRPQEGRWLSRTVLDHAGRECFVVRMRVGEGFWRRGGETPSAVKWEDRIIEIREGSWSYVVGSIGRAPVKVVGTATPKEPSEQLKASWKFSTGDELMIWWESSTSKSGLSFHLNSVTPPDTMVKLLIGRKMQYQRRNISLKHEENEENANDEQENEPEEDGFVTLVRFSEENPIGKATALLNWKLLVVEFLPEEDAVLMLLLCVSILRSVSEMRKEDVGKLSVRQRLKEAKLGARDWGSVTLHPFLSSPSVSSPHLQPWYWNAKAVMASDDVTRQPALNYSPAEGGDRLFKRGIID</sequence>
<evidence type="ECO:0000313" key="3">
    <source>
        <dbReference type="EMBL" id="THG06448.1"/>
    </source>
</evidence>
<name>A0A4S4DT78_CAMSN</name>
<dbReference type="STRING" id="542762.A0A4S4DT78"/>
<protein>
    <recommendedName>
        <fullName evidence="2">GRPD C-terminal domain-containing protein</fullName>
    </recommendedName>
</protein>
<organism evidence="3 4">
    <name type="scientific">Camellia sinensis var. sinensis</name>
    <name type="common">China tea</name>
    <dbReference type="NCBI Taxonomy" id="542762"/>
    <lineage>
        <taxon>Eukaryota</taxon>
        <taxon>Viridiplantae</taxon>
        <taxon>Streptophyta</taxon>
        <taxon>Embryophyta</taxon>
        <taxon>Tracheophyta</taxon>
        <taxon>Spermatophyta</taxon>
        <taxon>Magnoliopsida</taxon>
        <taxon>eudicotyledons</taxon>
        <taxon>Gunneridae</taxon>
        <taxon>Pentapetalae</taxon>
        <taxon>asterids</taxon>
        <taxon>Ericales</taxon>
        <taxon>Theaceae</taxon>
        <taxon>Camellia</taxon>
    </lineage>
</organism>
<feature type="region of interest" description="Disordered" evidence="1">
    <location>
        <begin position="619"/>
        <end position="638"/>
    </location>
</feature>
<evidence type="ECO:0000256" key="1">
    <source>
        <dbReference type="SAM" id="MobiDB-lite"/>
    </source>
</evidence>
<comment type="caution">
    <text evidence="3">The sequence shown here is derived from an EMBL/GenBank/DDBJ whole genome shotgun (WGS) entry which is preliminary data.</text>
</comment>
<dbReference type="InterPro" id="IPR009836">
    <property type="entry name" value="GRDP-like"/>
</dbReference>
<dbReference type="PANTHER" id="PTHR34365">
    <property type="entry name" value="ENOLASE (DUF1399)"/>
    <property type="match status" value="1"/>
</dbReference>
<dbReference type="InterPro" id="IPR057518">
    <property type="entry name" value="GRDP_C"/>
</dbReference>